<sequence>MRAPRVFGQEGARDLQQAVRVLESQQHRCHLGPQVPGIILGIQQCLEALDALGGVEELLVRPDDLVDALTGQPKILSDKGGAVSREDPVGQL</sequence>
<dbReference type="AlphaFoldDB" id="A0A645AL51"/>
<comment type="caution">
    <text evidence="1">The sequence shown here is derived from an EMBL/GenBank/DDBJ whole genome shotgun (WGS) entry which is preliminary data.</text>
</comment>
<dbReference type="EMBL" id="VSSQ01014579">
    <property type="protein sequence ID" value="MPM53955.1"/>
    <property type="molecule type" value="Genomic_DNA"/>
</dbReference>
<protein>
    <submittedName>
        <fullName evidence="1">Uncharacterized protein</fullName>
    </submittedName>
</protein>
<accession>A0A645AL51</accession>
<organism evidence="1">
    <name type="scientific">bioreactor metagenome</name>
    <dbReference type="NCBI Taxonomy" id="1076179"/>
    <lineage>
        <taxon>unclassified sequences</taxon>
        <taxon>metagenomes</taxon>
        <taxon>ecological metagenomes</taxon>
    </lineage>
</organism>
<reference evidence="1" key="1">
    <citation type="submission" date="2019-08" db="EMBL/GenBank/DDBJ databases">
        <authorList>
            <person name="Kucharzyk K."/>
            <person name="Murdoch R.W."/>
            <person name="Higgins S."/>
            <person name="Loffler F."/>
        </authorList>
    </citation>
    <scope>NUCLEOTIDE SEQUENCE</scope>
</reference>
<proteinExistence type="predicted"/>
<gene>
    <name evidence="1" type="ORF">SDC9_100727</name>
</gene>
<name>A0A645AL51_9ZZZZ</name>
<evidence type="ECO:0000313" key="1">
    <source>
        <dbReference type="EMBL" id="MPM53955.1"/>
    </source>
</evidence>